<keyword evidence="7" id="KW-1185">Reference proteome</keyword>
<dbReference type="NCBIfam" id="TIGR03448">
    <property type="entry name" value="mycothiol_MshD"/>
    <property type="match status" value="1"/>
</dbReference>
<keyword evidence="1 4" id="KW-0808">Transferase</keyword>
<reference evidence="6 7" key="1">
    <citation type="submission" date="2019-02" db="EMBL/GenBank/DDBJ databases">
        <title>Sequencing the genomes of 1000 actinobacteria strains.</title>
        <authorList>
            <person name="Klenk H.-P."/>
        </authorList>
    </citation>
    <scope>NUCLEOTIDE SEQUENCE [LARGE SCALE GENOMIC DNA]</scope>
    <source>
        <strain evidence="6 7">DSM 17364</strain>
    </source>
</reference>
<evidence type="ECO:0000256" key="2">
    <source>
        <dbReference type="ARBA" id="ARBA00022737"/>
    </source>
</evidence>
<feature type="binding site" evidence="4">
    <location>
        <position position="44"/>
    </location>
    <ligand>
        <name>1D-myo-inositol 2-(L-cysteinylamino)-2-deoxy-alpha-D-glucopyranoside</name>
        <dbReference type="ChEBI" id="CHEBI:58887"/>
    </ligand>
</feature>
<evidence type="ECO:0000256" key="3">
    <source>
        <dbReference type="ARBA" id="ARBA00023315"/>
    </source>
</evidence>
<comment type="similarity">
    <text evidence="4">Belongs to the acetyltransferase family. MshD subfamily.</text>
</comment>
<dbReference type="RefSeq" id="WP_130448834.1">
    <property type="nucleotide sequence ID" value="NZ_SHLA01000001.1"/>
</dbReference>
<feature type="domain" description="N-acetyltransferase" evidence="5">
    <location>
        <begin position="177"/>
        <end position="329"/>
    </location>
</feature>
<feature type="binding site" evidence="4">
    <location>
        <position position="244"/>
    </location>
    <ligand>
        <name>1D-myo-inositol 2-(L-cysteinylamino)-2-deoxy-alpha-D-glucopyranoside</name>
        <dbReference type="ChEBI" id="CHEBI:58887"/>
    </ligand>
</feature>
<organism evidence="6 7">
    <name type="scientific">Zhihengliuella halotolerans</name>
    <dbReference type="NCBI Taxonomy" id="370736"/>
    <lineage>
        <taxon>Bacteria</taxon>
        <taxon>Bacillati</taxon>
        <taxon>Actinomycetota</taxon>
        <taxon>Actinomycetes</taxon>
        <taxon>Micrococcales</taxon>
        <taxon>Micrococcaceae</taxon>
        <taxon>Zhihengliuella</taxon>
    </lineage>
</organism>
<dbReference type="SUPFAM" id="SSF55729">
    <property type="entry name" value="Acyl-CoA N-acyltransferases (Nat)"/>
    <property type="match status" value="1"/>
</dbReference>
<dbReference type="EMBL" id="SHLA01000001">
    <property type="protein sequence ID" value="RZU60727.1"/>
    <property type="molecule type" value="Genomic_DNA"/>
</dbReference>
<evidence type="ECO:0000259" key="5">
    <source>
        <dbReference type="PROSITE" id="PS51186"/>
    </source>
</evidence>
<dbReference type="HAMAP" id="MF_01698">
    <property type="entry name" value="MshD"/>
    <property type="match status" value="1"/>
</dbReference>
<sequence length="329" mass="35084">MTAETNTDWSIITRATAPTDEQVRDILALATAAEAADGNPPLSEQTLVDLRSGAASLWLALAYLADSDADGATTEPGAELVGAAVAVLPQNTDSPDALGTLELVVHPSFRNDGIGSAMADVLAVQADLSGLQAWSHGNHAGAARLAERHGLSQVRELWRMRLTGHDELPTPAFPTGVKLRTFMPGHDDHKWLAANAAAFAHHPEQGSMTLADLQARMDEDWFDPDGFFLAVNMNDEIQGFHWTKVHPASADATGEHAAIGEVYVVGVVPTAQGTGLGKALTIAGINHLRTLELHGVMLYVDADNEAAVALYEKLGFTRWDVDVMYARNA</sequence>
<keyword evidence="3 4" id="KW-0012">Acyltransferase</keyword>
<dbReference type="PROSITE" id="PS51186">
    <property type="entry name" value="GNAT"/>
    <property type="match status" value="1"/>
</dbReference>
<gene>
    <name evidence="4" type="primary">mshD</name>
    <name evidence="6" type="ORF">EV380_0274</name>
</gene>
<keyword evidence="2 4" id="KW-0677">Repeat</keyword>
<dbReference type="GO" id="GO:0010125">
    <property type="term" value="P:mycothiol biosynthetic process"/>
    <property type="evidence" value="ECO:0007669"/>
    <property type="project" value="UniProtKB-UniRule"/>
</dbReference>
<name>A0A4Q8A9H1_9MICC</name>
<feature type="binding site" evidence="4">
    <location>
        <begin position="103"/>
        <end position="105"/>
    </location>
    <ligand>
        <name>acetyl-CoA</name>
        <dbReference type="ChEBI" id="CHEBI:57288"/>
        <label>1</label>
    </ligand>
</feature>
<comment type="catalytic activity">
    <reaction evidence="4">
        <text>1D-myo-inositol 2-(L-cysteinylamino)-2-deoxy-alpha-D-glucopyranoside + acetyl-CoA = mycothiol + CoA + H(+)</text>
        <dbReference type="Rhea" id="RHEA:26172"/>
        <dbReference type="ChEBI" id="CHEBI:15378"/>
        <dbReference type="ChEBI" id="CHEBI:16768"/>
        <dbReference type="ChEBI" id="CHEBI:57287"/>
        <dbReference type="ChEBI" id="CHEBI:57288"/>
        <dbReference type="ChEBI" id="CHEBI:58887"/>
        <dbReference type="EC" id="2.3.1.189"/>
    </reaction>
</comment>
<dbReference type="Pfam" id="PF00583">
    <property type="entry name" value="Acetyltransf_1"/>
    <property type="match status" value="2"/>
</dbReference>
<dbReference type="InterPro" id="IPR016181">
    <property type="entry name" value="Acyl_CoA_acyltransferase"/>
</dbReference>
<feature type="binding site" evidence="4">
    <location>
        <position position="204"/>
    </location>
    <ligand>
        <name>1D-myo-inositol 2-(L-cysteinylamino)-2-deoxy-alpha-D-glucopyranoside</name>
        <dbReference type="ChEBI" id="CHEBI:58887"/>
    </ligand>
</feature>
<dbReference type="InterPro" id="IPR017813">
    <property type="entry name" value="Mycothiol_AcTrfase"/>
</dbReference>
<comment type="subunit">
    <text evidence="4">Monomer.</text>
</comment>
<protein>
    <recommendedName>
        <fullName evidence="4">Mycothiol acetyltransferase</fullName>
        <shortName evidence="4">MSH acetyltransferase</shortName>
        <ecNumber evidence="4">2.3.1.189</ecNumber>
    </recommendedName>
    <alternativeName>
        <fullName evidence="4">Mycothiol synthase</fullName>
    </alternativeName>
</protein>
<dbReference type="GO" id="GO:0035447">
    <property type="term" value="F:mycothiol synthase activity"/>
    <property type="evidence" value="ECO:0007669"/>
    <property type="project" value="UniProtKB-UniRule"/>
</dbReference>
<dbReference type="PANTHER" id="PTHR43617:SF31">
    <property type="entry name" value="MYCOTHIOL ACETYLTRANSFERASE"/>
    <property type="match status" value="1"/>
</dbReference>
<comment type="caution">
    <text evidence="6">The sequence shown here is derived from an EMBL/GenBank/DDBJ whole genome shotgun (WGS) entry which is preliminary data.</text>
</comment>
<accession>A0A4Q8A9H1</accession>
<proteinExistence type="inferred from homology"/>
<dbReference type="Gene3D" id="3.40.630.30">
    <property type="match status" value="1"/>
</dbReference>
<evidence type="ECO:0000313" key="7">
    <source>
        <dbReference type="Proteomes" id="UP000292685"/>
    </source>
</evidence>
<evidence type="ECO:0000313" key="6">
    <source>
        <dbReference type="EMBL" id="RZU60727.1"/>
    </source>
</evidence>
<dbReference type="PIRSF" id="PIRSF021524">
    <property type="entry name" value="MSH_acetyltransferase"/>
    <property type="match status" value="1"/>
</dbReference>
<comment type="function">
    <text evidence="4">Catalyzes the transfer of acetyl from acetyl-CoA to desacetylmycothiol (Cys-GlcN-Ins) to form mycothiol.</text>
</comment>
<dbReference type="PANTHER" id="PTHR43617">
    <property type="entry name" value="L-AMINO ACID N-ACETYLTRANSFERASE"/>
    <property type="match status" value="1"/>
</dbReference>
<dbReference type="AlphaFoldDB" id="A0A4Q8A9H1"/>
<dbReference type="InterPro" id="IPR000182">
    <property type="entry name" value="GNAT_dom"/>
</dbReference>
<comment type="caution">
    <text evidence="4">Lacks conserved residue(s) required for the propagation of feature annotation.</text>
</comment>
<evidence type="ECO:0000256" key="1">
    <source>
        <dbReference type="ARBA" id="ARBA00022679"/>
    </source>
</evidence>
<feature type="binding site" evidence="4">
    <location>
        <position position="299"/>
    </location>
    <ligand>
        <name>1D-myo-inositol 2-(L-cysteinylamino)-2-deoxy-alpha-D-glucopyranoside</name>
        <dbReference type="ChEBI" id="CHEBI:58887"/>
    </ligand>
</feature>
<dbReference type="CDD" id="cd04301">
    <property type="entry name" value="NAT_SF"/>
    <property type="match status" value="1"/>
</dbReference>
<feature type="binding site" evidence="4">
    <location>
        <begin position="272"/>
        <end position="278"/>
    </location>
    <ligand>
        <name>acetyl-CoA</name>
        <dbReference type="ChEBI" id="CHEBI:57288"/>
        <label>2</label>
    </ligand>
</feature>
<feature type="binding site" evidence="4">
    <location>
        <begin position="265"/>
        <end position="267"/>
    </location>
    <ligand>
        <name>acetyl-CoA</name>
        <dbReference type="ChEBI" id="CHEBI:57288"/>
        <label>2</label>
    </ligand>
</feature>
<dbReference type="Proteomes" id="UP000292685">
    <property type="component" value="Unassembled WGS sequence"/>
</dbReference>
<dbReference type="OrthoDB" id="3208058at2"/>
<dbReference type="GO" id="GO:0008999">
    <property type="term" value="F:protein-N-terminal-alanine acetyltransferase activity"/>
    <property type="evidence" value="ECO:0007669"/>
    <property type="project" value="TreeGrafter"/>
</dbReference>
<feature type="binding site" evidence="4">
    <location>
        <position position="261"/>
    </location>
    <ligand>
        <name>1D-myo-inositol 2-(L-cysteinylamino)-2-deoxy-alpha-D-glucopyranoside</name>
        <dbReference type="ChEBI" id="CHEBI:58887"/>
    </ligand>
</feature>
<evidence type="ECO:0000256" key="4">
    <source>
        <dbReference type="HAMAP-Rule" id="MF_01698"/>
    </source>
</evidence>
<dbReference type="EC" id="2.3.1.189" evidence="4"/>
<dbReference type="InterPro" id="IPR050276">
    <property type="entry name" value="MshD_Acetyltransferase"/>
</dbReference>